<feature type="signal peptide" evidence="1">
    <location>
        <begin position="1"/>
        <end position="17"/>
    </location>
</feature>
<reference evidence="2" key="1">
    <citation type="submission" date="2022-11" db="EMBL/GenBank/DDBJ databases">
        <authorList>
            <person name="Kikuchi T."/>
        </authorList>
    </citation>
    <scope>NUCLEOTIDE SEQUENCE</scope>
    <source>
        <strain evidence="2">PS1010</strain>
    </source>
</reference>
<dbReference type="OrthoDB" id="5856944at2759"/>
<evidence type="ECO:0000313" key="3">
    <source>
        <dbReference type="Proteomes" id="UP001152747"/>
    </source>
</evidence>
<keyword evidence="1" id="KW-0732">Signal</keyword>
<gene>
    <name evidence="2" type="ORF">CAMP_LOCUS9400</name>
</gene>
<dbReference type="PROSITE" id="PS51257">
    <property type="entry name" value="PROKAR_LIPOPROTEIN"/>
    <property type="match status" value="1"/>
</dbReference>
<dbReference type="AlphaFoldDB" id="A0A9P1IKX1"/>
<evidence type="ECO:0008006" key="4">
    <source>
        <dbReference type="Google" id="ProtNLM"/>
    </source>
</evidence>
<dbReference type="PANTHER" id="PTHR35573:SF1">
    <property type="entry name" value="ML DOMAIN-CONTAINING PROTEIN"/>
    <property type="match status" value="1"/>
</dbReference>
<dbReference type="Gene3D" id="2.60.40.770">
    <property type="match status" value="1"/>
</dbReference>
<comment type="caution">
    <text evidence="2">The sequence shown here is derived from an EMBL/GenBank/DDBJ whole genome shotgun (WGS) entry which is preliminary data.</text>
</comment>
<protein>
    <recommendedName>
        <fullName evidence="4">MD-2-related lipid-recognition domain-containing protein</fullName>
    </recommendedName>
</protein>
<name>A0A9P1IKX1_9PELO</name>
<accession>A0A9P1IKX1</accession>
<dbReference type="EMBL" id="CANHGI010000003">
    <property type="protein sequence ID" value="CAI5446763.1"/>
    <property type="molecule type" value="Genomic_DNA"/>
</dbReference>
<evidence type="ECO:0000313" key="2">
    <source>
        <dbReference type="EMBL" id="CAI5446763.1"/>
    </source>
</evidence>
<dbReference type="Proteomes" id="UP001152747">
    <property type="component" value="Unassembled WGS sequence"/>
</dbReference>
<sequence length="176" mass="19703">MHRILFALLLCVSLSLACDQWPNTTETKTTWWQCSSGPAQVVNVQPTDKSGKYEYPIKLTEPCLIQTTLNNPNTVYSSPGLKQTIKVASWNQFSCSWSNVPTFGLLTDIDACTNGVPCPIKTGNNQIVNLELDFSDTPAIINLLHNDKPYQLTYILHDDVSKEEICMSFQARCLTK</sequence>
<evidence type="ECO:0000256" key="1">
    <source>
        <dbReference type="SAM" id="SignalP"/>
    </source>
</evidence>
<keyword evidence="3" id="KW-1185">Reference proteome</keyword>
<feature type="chain" id="PRO_5040223684" description="MD-2-related lipid-recognition domain-containing protein" evidence="1">
    <location>
        <begin position="18"/>
        <end position="176"/>
    </location>
</feature>
<dbReference type="PANTHER" id="PTHR35573">
    <property type="entry name" value="PROTEIN CBG22129"/>
    <property type="match status" value="1"/>
</dbReference>
<proteinExistence type="predicted"/>
<organism evidence="2 3">
    <name type="scientific">Caenorhabditis angaria</name>
    <dbReference type="NCBI Taxonomy" id="860376"/>
    <lineage>
        <taxon>Eukaryota</taxon>
        <taxon>Metazoa</taxon>
        <taxon>Ecdysozoa</taxon>
        <taxon>Nematoda</taxon>
        <taxon>Chromadorea</taxon>
        <taxon>Rhabditida</taxon>
        <taxon>Rhabditina</taxon>
        <taxon>Rhabditomorpha</taxon>
        <taxon>Rhabditoidea</taxon>
        <taxon>Rhabditidae</taxon>
        <taxon>Peloderinae</taxon>
        <taxon>Caenorhabditis</taxon>
    </lineage>
</organism>